<accession>A0A9W6XZ02</accession>
<dbReference type="EMBL" id="BSXT01002291">
    <property type="protein sequence ID" value="GMF48214.1"/>
    <property type="molecule type" value="Genomic_DNA"/>
</dbReference>
<sequence>MAEPIGTLSEPVVERPKHQTPRAILPRLDPACIPPSEVGPSGSGDRRDRSSLDPARQPNTRGTYVPAGMMQLQVTIAQGSETRIPLPEPSSGPDPDRRKGRWTQIQSTTDPRLRITRIQIQR</sequence>
<evidence type="ECO:0000313" key="2">
    <source>
        <dbReference type="EMBL" id="GMF48214.1"/>
    </source>
</evidence>
<protein>
    <submittedName>
        <fullName evidence="2">Unnamed protein product</fullName>
    </submittedName>
</protein>
<feature type="region of interest" description="Disordered" evidence="1">
    <location>
        <begin position="1"/>
        <end position="122"/>
    </location>
</feature>
<organism evidence="2 3">
    <name type="scientific">Phytophthora fragariaefolia</name>
    <dbReference type="NCBI Taxonomy" id="1490495"/>
    <lineage>
        <taxon>Eukaryota</taxon>
        <taxon>Sar</taxon>
        <taxon>Stramenopiles</taxon>
        <taxon>Oomycota</taxon>
        <taxon>Peronosporomycetes</taxon>
        <taxon>Peronosporales</taxon>
        <taxon>Peronosporaceae</taxon>
        <taxon>Phytophthora</taxon>
    </lineage>
</organism>
<name>A0A9W6XZ02_9STRA</name>
<keyword evidence="3" id="KW-1185">Reference proteome</keyword>
<feature type="compositionally biased region" description="Polar residues" evidence="1">
    <location>
        <begin position="72"/>
        <end position="81"/>
    </location>
</feature>
<dbReference type="Proteomes" id="UP001165121">
    <property type="component" value="Unassembled WGS sequence"/>
</dbReference>
<proteinExistence type="predicted"/>
<comment type="caution">
    <text evidence="2">The sequence shown here is derived from an EMBL/GenBank/DDBJ whole genome shotgun (WGS) entry which is preliminary data.</text>
</comment>
<dbReference type="AlphaFoldDB" id="A0A9W6XZ02"/>
<gene>
    <name evidence="2" type="ORF">Pfra01_001852800</name>
</gene>
<evidence type="ECO:0000313" key="3">
    <source>
        <dbReference type="Proteomes" id="UP001165121"/>
    </source>
</evidence>
<reference evidence="2" key="1">
    <citation type="submission" date="2023-04" db="EMBL/GenBank/DDBJ databases">
        <title>Phytophthora fragariaefolia NBRC 109709.</title>
        <authorList>
            <person name="Ichikawa N."/>
            <person name="Sato H."/>
            <person name="Tonouchi N."/>
        </authorList>
    </citation>
    <scope>NUCLEOTIDE SEQUENCE</scope>
    <source>
        <strain evidence="2">NBRC 109709</strain>
    </source>
</reference>
<evidence type="ECO:0000256" key="1">
    <source>
        <dbReference type="SAM" id="MobiDB-lite"/>
    </source>
</evidence>